<dbReference type="STRING" id="1353537.TP2_08110"/>
<dbReference type="RefSeq" id="WP_038077199.1">
    <property type="nucleotide sequence ID" value="NZ_AUND01000023.1"/>
</dbReference>
<reference evidence="2 3" key="1">
    <citation type="submission" date="2013-07" db="EMBL/GenBank/DDBJ databases">
        <title>Thioclava pacifica DSM 10166 Genome Sequencing.</title>
        <authorList>
            <person name="Lai Q."/>
            <person name="Shao Z."/>
        </authorList>
    </citation>
    <scope>NUCLEOTIDE SEQUENCE [LARGE SCALE GENOMIC DNA]</scope>
    <source>
        <strain evidence="2 3">DSM 10166</strain>
    </source>
</reference>
<dbReference type="EMBL" id="AUND01000023">
    <property type="protein sequence ID" value="KEO52895.1"/>
    <property type="molecule type" value="Genomic_DNA"/>
</dbReference>
<evidence type="ECO:0000313" key="2">
    <source>
        <dbReference type="EMBL" id="KEO52895.1"/>
    </source>
</evidence>
<dbReference type="eggNOG" id="ENOG5032P1D">
    <property type="taxonomic scope" value="Bacteria"/>
</dbReference>
<organism evidence="2 3">
    <name type="scientific">Thioclava pacifica DSM 10166</name>
    <dbReference type="NCBI Taxonomy" id="1353537"/>
    <lineage>
        <taxon>Bacteria</taxon>
        <taxon>Pseudomonadati</taxon>
        <taxon>Pseudomonadota</taxon>
        <taxon>Alphaproteobacteria</taxon>
        <taxon>Rhodobacterales</taxon>
        <taxon>Paracoccaceae</taxon>
        <taxon>Thioclava</taxon>
    </lineage>
</organism>
<keyword evidence="1" id="KW-0472">Membrane</keyword>
<name>A0A074JAL0_9RHOB</name>
<dbReference type="OrthoDB" id="8601734at2"/>
<keyword evidence="1" id="KW-1133">Transmembrane helix</keyword>
<protein>
    <submittedName>
        <fullName evidence="2">Uncharacterized protein</fullName>
    </submittedName>
</protein>
<keyword evidence="1" id="KW-0812">Transmembrane</keyword>
<sequence length="178" mass="19221">MTNDFISTMAAGALAALVVFLLNQLSKKFRGEKLPKVVMPAAIGLALIGYTIWNEYSWYPSVRGGMPDTVVVLQAVDESVPWRPWTYLVPMVTRFMAIDAAEVKRPVAEKPELVETDLLLIGRWQPLMTVPTVYDCATGSRADLVSGAELSDAGELTGGAWLKLPPEDPGLKAVCAGG</sequence>
<proteinExistence type="predicted"/>
<evidence type="ECO:0000313" key="3">
    <source>
        <dbReference type="Proteomes" id="UP000027432"/>
    </source>
</evidence>
<accession>A0A074JAL0</accession>
<dbReference type="AlphaFoldDB" id="A0A074JAL0"/>
<feature type="transmembrane region" description="Helical" evidence="1">
    <location>
        <begin position="6"/>
        <end position="25"/>
    </location>
</feature>
<gene>
    <name evidence="2" type="ORF">TP2_08110</name>
</gene>
<dbReference type="Proteomes" id="UP000027432">
    <property type="component" value="Unassembled WGS sequence"/>
</dbReference>
<keyword evidence="3" id="KW-1185">Reference proteome</keyword>
<feature type="transmembrane region" description="Helical" evidence="1">
    <location>
        <begin position="37"/>
        <end position="53"/>
    </location>
</feature>
<evidence type="ECO:0000256" key="1">
    <source>
        <dbReference type="SAM" id="Phobius"/>
    </source>
</evidence>
<comment type="caution">
    <text evidence="2">The sequence shown here is derived from an EMBL/GenBank/DDBJ whole genome shotgun (WGS) entry which is preliminary data.</text>
</comment>